<organism evidence="2 3">
    <name type="scientific">Actinoallomurus oryzae</name>
    <dbReference type="NCBI Taxonomy" id="502180"/>
    <lineage>
        <taxon>Bacteria</taxon>
        <taxon>Bacillati</taxon>
        <taxon>Actinomycetota</taxon>
        <taxon>Actinomycetes</taxon>
        <taxon>Streptosporangiales</taxon>
        <taxon>Thermomonosporaceae</taxon>
        <taxon>Actinoallomurus</taxon>
    </lineage>
</organism>
<evidence type="ECO:0000256" key="1">
    <source>
        <dbReference type="SAM" id="MobiDB-lite"/>
    </source>
</evidence>
<reference evidence="3" key="1">
    <citation type="journal article" date="2019" name="Int. J. Syst. Evol. Microbiol.">
        <title>The Global Catalogue of Microorganisms (GCM) 10K type strain sequencing project: providing services to taxonomists for standard genome sequencing and annotation.</title>
        <authorList>
            <consortium name="The Broad Institute Genomics Platform"/>
            <consortium name="The Broad Institute Genome Sequencing Center for Infectious Disease"/>
            <person name="Wu L."/>
            <person name="Ma J."/>
        </authorList>
    </citation>
    <scope>NUCLEOTIDE SEQUENCE [LARGE SCALE GENOMIC DNA]</scope>
    <source>
        <strain evidence="3">JCM 17933</strain>
    </source>
</reference>
<feature type="region of interest" description="Disordered" evidence="1">
    <location>
        <begin position="1"/>
        <end position="47"/>
    </location>
</feature>
<keyword evidence="3" id="KW-1185">Reference proteome</keyword>
<evidence type="ECO:0000313" key="2">
    <source>
        <dbReference type="EMBL" id="GAA4510602.1"/>
    </source>
</evidence>
<dbReference type="Proteomes" id="UP001500503">
    <property type="component" value="Unassembled WGS sequence"/>
</dbReference>
<comment type="caution">
    <text evidence="2">The sequence shown here is derived from an EMBL/GenBank/DDBJ whole genome shotgun (WGS) entry which is preliminary data.</text>
</comment>
<dbReference type="EMBL" id="BAABHF010000046">
    <property type="protein sequence ID" value="GAA4510602.1"/>
    <property type="molecule type" value="Genomic_DNA"/>
</dbReference>
<protein>
    <submittedName>
        <fullName evidence="2">Uncharacterized protein</fullName>
    </submittedName>
</protein>
<sequence>MGEDVEPAAEDEGGPARRFEGVQQSPGGGIDPLRARAASAPGGRRTREGVQVVALGVVET</sequence>
<feature type="compositionally biased region" description="Acidic residues" evidence="1">
    <location>
        <begin position="1"/>
        <end position="13"/>
    </location>
</feature>
<gene>
    <name evidence="2" type="ORF">GCM10023191_073490</name>
</gene>
<evidence type="ECO:0000313" key="3">
    <source>
        <dbReference type="Proteomes" id="UP001500503"/>
    </source>
</evidence>
<accession>A0ABP8QUM6</accession>
<proteinExistence type="predicted"/>
<name>A0ABP8QUM6_9ACTN</name>